<gene>
    <name evidence="1" type="ORF">CACET_c08310</name>
</gene>
<name>A0A0D8I865_9CLOT</name>
<protein>
    <submittedName>
        <fullName evidence="1">Uncharacterized protein</fullName>
    </submittedName>
</protein>
<dbReference type="RefSeq" id="WP_044826543.1">
    <property type="nucleotide sequence ID" value="NZ_CP009687.1"/>
</dbReference>
<proteinExistence type="predicted"/>
<dbReference type="KEGG" id="cace:CACET_c08310"/>
<dbReference type="AlphaFoldDB" id="A0A0D8I865"/>
<accession>A0A0D8I865</accession>
<reference evidence="1 2" key="1">
    <citation type="submission" date="2014-10" db="EMBL/GenBank/DDBJ databases">
        <title>Genome sequence of Clostridium aceticum DSM 1496.</title>
        <authorList>
            <person name="Poehlein A."/>
            <person name="Schiel-Bengelsdorf B."/>
            <person name="Gottschalk G."/>
            <person name="Duerre P."/>
            <person name="Daniel R."/>
        </authorList>
    </citation>
    <scope>NUCLEOTIDE SEQUENCE [LARGE SCALE GENOMIC DNA]</scope>
    <source>
        <strain evidence="1 2">DSM 1496</strain>
    </source>
</reference>
<evidence type="ECO:0000313" key="2">
    <source>
        <dbReference type="Proteomes" id="UP000035704"/>
    </source>
</evidence>
<organism evidence="1 2">
    <name type="scientific">Clostridium aceticum</name>
    <dbReference type="NCBI Taxonomy" id="84022"/>
    <lineage>
        <taxon>Bacteria</taxon>
        <taxon>Bacillati</taxon>
        <taxon>Bacillota</taxon>
        <taxon>Clostridia</taxon>
        <taxon>Eubacteriales</taxon>
        <taxon>Clostridiaceae</taxon>
        <taxon>Clostridium</taxon>
    </lineage>
</organism>
<dbReference type="Proteomes" id="UP000035704">
    <property type="component" value="Chromosome"/>
</dbReference>
<dbReference type="EMBL" id="CP009687">
    <property type="protein sequence ID" value="AKL94340.1"/>
    <property type="molecule type" value="Genomic_DNA"/>
</dbReference>
<dbReference type="PATRIC" id="fig|84022.5.peg.3372"/>
<evidence type="ECO:0000313" key="1">
    <source>
        <dbReference type="EMBL" id="AKL94340.1"/>
    </source>
</evidence>
<sequence>MTKHVLLYILLAVLFLPPLLLFIPIGSIIVLLFIPLILYFVSLEVIEKAMDRLFSYSFGEGEKENQKENTEEVTEEAMESTGVSKWSPRINPYVLILVFIVSIAIIIRWDGWVLALTNIAFILLSGFGGYIRRKPKK</sequence>
<keyword evidence="2" id="KW-1185">Reference proteome</keyword>